<evidence type="ECO:0000313" key="3">
    <source>
        <dbReference type="EMBL" id="WIM04515.1"/>
    </source>
</evidence>
<sequence length="1503" mass="166491">MTMLRTDIERALDEFASQEEGMRFQGLAVVLGKKRWPELIACERKNDLGLDAYAPSSLTPEKIGKGLSASITPTLGKISGDAKTAKENFSDLKTLLFVTSGKVGNPKQKQWKKAIQEDHGLELHIIGREDIIIAMMMPENASLCARFLHLDIAAEPQVAELIDRTRRAADAVTRTWAVKTKGHPLIDLTAVRLDPNGAESADVLSLEQIDQALSQSWRIVLEGSAGRGKTTTLIQIAQRARTAGTPFIVELPAWTSSRRGILEYIAGMPAFQAEGLTPADLARVQQTEPFLFLLNGWNEIAESNSPQSNDALRDLERDFPSAGIIVATRTHHLTPPLPGAMRLRLLRLRRVQRVAYLAARLGAKGAELRARIDADPSLDELTRTPFVLSEVASLFEASAEIPSTKIGILAQVLRLQEQRDEHRNALQTAPIFGEQTEYLKALAAEMTRRGAVALPDADARSVVAAVARELAHRGQIEIVGAPAVLATLTAHHVFERVDYPQTAFQFEHQQLQEYYAALDVRTQLLDLRGDDHDATGRFTADYVNDPAWAEPLRMIAETFAEQTGNGEIDRANTRAGGKLVEMALAVDLVFAAELAQLCGATVWNEVRAAVGERLRALYAIRDGRFRQYAVAAMLATGADDFSDIIAPLLSGQDQQTRLRTYRLWPDIQVSSLGVNWREQVRGWSEEARTDFVCELLHHRVDGEIAAFAAEDDSVAVKKAAVSGLMWTGSDDALTPVLDSMDAQTFEEVARQNADHMPAALRPKTIAAMRKFIESTTDHPARLRTALDLIELGELGLDGVIKGSMAALSGGEMRNLSSHYVQPALEYLRRIDPAWVSEWVATQIAEGILYEHEYWLPFATTISDGLVEKYLQRLESEDLKNVRFGGMISIIAARADANLAARVFVKLRELRRGVDAEPGVRHELEWQIVRQLEAVFRDFPDDIAAAGILSSVTTGDPLDIKVVAGLLCRVARSDVEPLRIADDDLKARLRTCLKSSVDIILRQDDFNGEEKANLASSIAQVGEPEDMADLVRLVRADIERVRRGRAARAAGDHGPLGNGGSMSYAGWHIAAVMHLDPVGAEQVLIDLLPEPEYLSEAAAAMARDFVPKREPFDRTFRYNLIWSVREGRVSSLGDGQRRPRFAAVLNAEIKRLREQNQDGKPPAGLKVLARALAAIDGRGSAAAVLDVIAMPGQWDEYVRLDAAELLLMAGVVLPAATAFALVDAVLERTEKWMQDSDRYLLRRILALCPFVDTPAAGIAKMRDVLGKRRLWAYELRELVTALGESRSDAAIDLLYELASDAQTFGQCEDNFINAFAAFDTPRANELLLGFVDPDIRGIALTRRPDREDVLVARLTELVRHRPEAAARLRELCERDLPEPNRHILSKVMASLGTPEALVANLNLIDDTKRSPVPQGIWDQLESALVERRPYGQNPNVFTQHARASNEVRVRLFRMVIEDEKRRKSAFMLLGQIEEWRLEHGRPTDEPRHPDLGSGQPWPPEKFFS</sequence>
<evidence type="ECO:0000256" key="1">
    <source>
        <dbReference type="SAM" id="MobiDB-lite"/>
    </source>
</evidence>
<evidence type="ECO:0000259" key="2">
    <source>
        <dbReference type="Pfam" id="PF22726"/>
    </source>
</evidence>
<feature type="region of interest" description="Disordered" evidence="1">
    <location>
        <begin position="1478"/>
        <end position="1503"/>
    </location>
</feature>
<reference evidence="3" key="1">
    <citation type="journal article" date="2023" name="Nat. Microbiol.">
        <title>Enrichment and characterization of a nitric oxide-reducing microbial community in a continuous bioreactor.</title>
        <authorList>
            <person name="Garrido-Amador P."/>
            <person name="Stortenbeker N."/>
            <person name="Wessels H.J.C.T."/>
            <person name="Speth D.R."/>
            <person name="Garcia-Heredia I."/>
            <person name="Kartal B."/>
        </authorList>
    </citation>
    <scope>NUCLEOTIDE SEQUENCE</scope>
    <source>
        <strain evidence="3">MAG1</strain>
    </source>
</reference>
<dbReference type="Gene3D" id="3.40.50.300">
    <property type="entry name" value="P-loop containing nucleotide triphosphate hydrolases"/>
    <property type="match status" value="1"/>
</dbReference>
<name>A0AA49ITM9_9PROT</name>
<dbReference type="Proteomes" id="UP001234916">
    <property type="component" value="Chromosome"/>
</dbReference>
<proteinExistence type="predicted"/>
<dbReference type="KEGG" id="npv:OHM77_07290"/>
<dbReference type="InterPro" id="IPR054732">
    <property type="entry name" value="NCAB2"/>
</dbReference>
<dbReference type="Pfam" id="PF22726">
    <property type="entry name" value="NCAB2"/>
    <property type="match status" value="1"/>
</dbReference>
<accession>A0AA49ITM9</accession>
<dbReference type="EMBL" id="CP107246">
    <property type="protein sequence ID" value="WIM04515.1"/>
    <property type="molecule type" value="Genomic_DNA"/>
</dbReference>
<gene>
    <name evidence="3" type="ORF">OHM77_07290</name>
</gene>
<organism evidence="3">
    <name type="scientific">Candidatus Nitricoxidivorans perseverans</name>
    <dbReference type="NCBI Taxonomy" id="2975601"/>
    <lineage>
        <taxon>Bacteria</taxon>
        <taxon>Pseudomonadati</taxon>
        <taxon>Pseudomonadota</taxon>
        <taxon>Betaproteobacteria</taxon>
        <taxon>Nitrosomonadales</taxon>
        <taxon>Sterolibacteriaceae</taxon>
        <taxon>Candidatus Nitricoxidivorans</taxon>
    </lineage>
</organism>
<protein>
    <recommendedName>
        <fullName evidence="2">NACHT C-terminal Alpha/Beta 2 domain-containing protein</fullName>
    </recommendedName>
</protein>
<feature type="compositionally biased region" description="Basic and acidic residues" evidence="1">
    <location>
        <begin position="1478"/>
        <end position="1489"/>
    </location>
</feature>
<feature type="domain" description="NACHT C-terminal Alpha/Beta 2" evidence="2">
    <location>
        <begin position="1418"/>
        <end position="1497"/>
    </location>
</feature>
<dbReference type="SUPFAM" id="SSF52540">
    <property type="entry name" value="P-loop containing nucleoside triphosphate hydrolases"/>
    <property type="match status" value="1"/>
</dbReference>
<dbReference type="InterPro" id="IPR027417">
    <property type="entry name" value="P-loop_NTPase"/>
</dbReference>